<feature type="active site" evidence="7">
    <location>
        <position position="99"/>
    </location>
</feature>
<evidence type="ECO:0000256" key="8">
    <source>
        <dbReference type="RuleBase" id="RU003993"/>
    </source>
</evidence>
<evidence type="ECO:0000256" key="4">
    <source>
        <dbReference type="ARBA" id="ARBA00013208"/>
    </source>
</evidence>
<keyword evidence="6 8" id="KW-0378">Hydrolase</keyword>
<sequence length="189" mass="21123">MAKSVRLQSFQLSKSENPGLEAVRTVGLTVILAFGFRMAAAQCYLIPSGSMEPTLETNDRLVVDKVSYHFTKPNRGDIVVFTPPQKVTEKERSNDPFIKRVIGLPGEQIEIKGGQVYANNMPLRENYIAAQPNYTWGPQVVPANSYLVLGDNRNQSYDGHIWGFVSSDRIIGKAVVRFWPPERISILPS</sequence>
<dbReference type="InterPro" id="IPR019757">
    <property type="entry name" value="Pept_S26A_signal_pept_1_Lys-AS"/>
</dbReference>
<dbReference type="PROSITE" id="PS00761">
    <property type="entry name" value="SPASE_I_3"/>
    <property type="match status" value="1"/>
</dbReference>
<dbReference type="CDD" id="cd06530">
    <property type="entry name" value="S26_SPase_I"/>
    <property type="match status" value="1"/>
</dbReference>
<dbReference type="InterPro" id="IPR019756">
    <property type="entry name" value="Pept_S26A_signal_pept_1_Ser-AS"/>
</dbReference>
<keyword evidence="12" id="KW-1185">Reference proteome</keyword>
<dbReference type="PROSITE" id="PS00501">
    <property type="entry name" value="SPASE_I_1"/>
    <property type="match status" value="1"/>
</dbReference>
<dbReference type="GO" id="GO:0009003">
    <property type="term" value="F:signal peptidase activity"/>
    <property type="evidence" value="ECO:0007669"/>
    <property type="project" value="UniProtKB-EC"/>
</dbReference>
<evidence type="ECO:0000256" key="1">
    <source>
        <dbReference type="ARBA" id="ARBA00000677"/>
    </source>
</evidence>
<evidence type="ECO:0000256" key="5">
    <source>
        <dbReference type="ARBA" id="ARBA00022670"/>
    </source>
</evidence>
<comment type="caution">
    <text evidence="11">The sequence shown here is derived from an EMBL/GenBank/DDBJ whole genome shotgun (WGS) entry which is preliminary data.</text>
</comment>
<evidence type="ECO:0000256" key="3">
    <source>
        <dbReference type="ARBA" id="ARBA00009370"/>
    </source>
</evidence>
<feature type="domain" description="Peptidase S26" evidence="10">
    <location>
        <begin position="21"/>
        <end position="179"/>
    </location>
</feature>
<dbReference type="PATRIC" id="fig|1618023.3.peg.252"/>
<dbReference type="InterPro" id="IPR000223">
    <property type="entry name" value="Pept_S26A_signal_pept_1"/>
</dbReference>
<dbReference type="Gene3D" id="2.10.109.10">
    <property type="entry name" value="Umud Fragment, subunit A"/>
    <property type="match status" value="1"/>
</dbReference>
<keyword evidence="5 8" id="KW-0645">Protease</keyword>
<comment type="subcellular location">
    <subcellularLocation>
        <location evidence="2">Cell membrane</location>
        <topology evidence="2">Single-pass type II membrane protein</topology>
    </subcellularLocation>
    <subcellularLocation>
        <location evidence="9">Membrane</location>
        <topology evidence="9">Single-pass type II membrane protein</topology>
    </subcellularLocation>
</comment>
<dbReference type="PANTHER" id="PTHR43390">
    <property type="entry name" value="SIGNAL PEPTIDASE I"/>
    <property type="match status" value="1"/>
</dbReference>
<organism evidence="11 12">
    <name type="scientific">Aliterella atlantica CENA595</name>
    <dbReference type="NCBI Taxonomy" id="1618023"/>
    <lineage>
        <taxon>Bacteria</taxon>
        <taxon>Bacillati</taxon>
        <taxon>Cyanobacteriota</taxon>
        <taxon>Cyanophyceae</taxon>
        <taxon>Chroococcidiopsidales</taxon>
        <taxon>Aliterellaceae</taxon>
        <taxon>Aliterella</taxon>
    </lineage>
</organism>
<dbReference type="AlphaFoldDB" id="A0A0D8ZPS4"/>
<dbReference type="EC" id="3.4.21.89" evidence="4 8"/>
<evidence type="ECO:0000256" key="6">
    <source>
        <dbReference type="ARBA" id="ARBA00022801"/>
    </source>
</evidence>
<feature type="active site" evidence="7">
    <location>
        <position position="50"/>
    </location>
</feature>
<reference evidence="11 12" key="1">
    <citation type="submission" date="2015-02" db="EMBL/GenBank/DDBJ databases">
        <title>Draft genome of a novel marine cyanobacterium (Chroococcales) isolated from South Atlantic Ocean.</title>
        <authorList>
            <person name="Rigonato J."/>
            <person name="Alvarenga D.O."/>
            <person name="Branco L.H."/>
            <person name="Varani A.M."/>
            <person name="Brandini F.P."/>
            <person name="Fiore M.F."/>
        </authorList>
    </citation>
    <scope>NUCLEOTIDE SEQUENCE [LARGE SCALE GENOMIC DNA]</scope>
    <source>
        <strain evidence="11 12">CENA595</strain>
    </source>
</reference>
<dbReference type="Proteomes" id="UP000032452">
    <property type="component" value="Unassembled WGS sequence"/>
</dbReference>
<evidence type="ECO:0000256" key="7">
    <source>
        <dbReference type="PIRSR" id="PIRSR600223-1"/>
    </source>
</evidence>
<comment type="catalytic activity">
    <reaction evidence="1 8">
        <text>Cleavage of hydrophobic, N-terminal signal or leader sequences from secreted and periplasmic proteins.</text>
        <dbReference type="EC" id="3.4.21.89"/>
    </reaction>
</comment>
<gene>
    <name evidence="11" type="ORF">UH38_16070</name>
</gene>
<dbReference type="SUPFAM" id="SSF51306">
    <property type="entry name" value="LexA/Signal peptidase"/>
    <property type="match status" value="1"/>
</dbReference>
<evidence type="ECO:0000313" key="12">
    <source>
        <dbReference type="Proteomes" id="UP000032452"/>
    </source>
</evidence>
<dbReference type="InterPro" id="IPR019533">
    <property type="entry name" value="Peptidase_S26"/>
</dbReference>
<evidence type="ECO:0000256" key="9">
    <source>
        <dbReference type="RuleBase" id="RU362042"/>
    </source>
</evidence>
<dbReference type="PRINTS" id="PR00727">
    <property type="entry name" value="LEADERPTASE"/>
</dbReference>
<evidence type="ECO:0000256" key="2">
    <source>
        <dbReference type="ARBA" id="ARBA00004401"/>
    </source>
</evidence>
<dbReference type="EMBL" id="JYON01000018">
    <property type="protein sequence ID" value="KJH70808.1"/>
    <property type="molecule type" value="Genomic_DNA"/>
</dbReference>
<dbReference type="InterPro" id="IPR036286">
    <property type="entry name" value="LexA/Signal_pep-like_sf"/>
</dbReference>
<dbReference type="STRING" id="1618023.UH38_16070"/>
<proteinExistence type="inferred from homology"/>
<evidence type="ECO:0000313" key="11">
    <source>
        <dbReference type="EMBL" id="KJH70808.1"/>
    </source>
</evidence>
<dbReference type="GO" id="GO:0006465">
    <property type="term" value="P:signal peptide processing"/>
    <property type="evidence" value="ECO:0007669"/>
    <property type="project" value="InterPro"/>
</dbReference>
<dbReference type="GO" id="GO:0005886">
    <property type="term" value="C:plasma membrane"/>
    <property type="evidence" value="ECO:0007669"/>
    <property type="project" value="UniProtKB-SubCell"/>
</dbReference>
<dbReference type="PANTHER" id="PTHR43390:SF1">
    <property type="entry name" value="CHLOROPLAST PROCESSING PEPTIDASE"/>
    <property type="match status" value="1"/>
</dbReference>
<dbReference type="PROSITE" id="PS00760">
    <property type="entry name" value="SPASE_I_2"/>
    <property type="match status" value="1"/>
</dbReference>
<name>A0A0D8ZPS4_9CYAN</name>
<dbReference type="NCBIfam" id="TIGR02227">
    <property type="entry name" value="sigpep_I_bact"/>
    <property type="match status" value="1"/>
</dbReference>
<dbReference type="GO" id="GO:0004252">
    <property type="term" value="F:serine-type endopeptidase activity"/>
    <property type="evidence" value="ECO:0007669"/>
    <property type="project" value="InterPro"/>
</dbReference>
<accession>A0A0D8ZPS4</accession>
<dbReference type="InterPro" id="IPR019758">
    <property type="entry name" value="Pept_S26A_signal_pept_1_CS"/>
</dbReference>
<evidence type="ECO:0000259" key="10">
    <source>
        <dbReference type="Pfam" id="PF10502"/>
    </source>
</evidence>
<protein>
    <recommendedName>
        <fullName evidence="4 8">Signal peptidase I</fullName>
        <ecNumber evidence="4 8">3.4.21.89</ecNumber>
    </recommendedName>
</protein>
<comment type="similarity">
    <text evidence="3 9">Belongs to the peptidase S26 family.</text>
</comment>
<dbReference type="Pfam" id="PF10502">
    <property type="entry name" value="Peptidase_S26"/>
    <property type="match status" value="1"/>
</dbReference>